<dbReference type="EMBL" id="JADGKB010000116">
    <property type="protein sequence ID" value="KAJ3253220.1"/>
    <property type="molecule type" value="Genomic_DNA"/>
</dbReference>
<feature type="active site" description="Proton donor/acceptor" evidence="14">
    <location>
        <position position="667"/>
    </location>
</feature>
<comment type="cofactor">
    <cofactor evidence="1">
        <name>Zn(2+)</name>
        <dbReference type="ChEBI" id="CHEBI:29105"/>
    </cofactor>
</comment>
<keyword evidence="8" id="KW-0378">Hydrolase</keyword>
<evidence type="ECO:0000256" key="7">
    <source>
        <dbReference type="ARBA" id="ARBA00022729"/>
    </source>
</evidence>
<accession>A0AAD5UFB3</accession>
<dbReference type="PROSITE" id="PS52035">
    <property type="entry name" value="PEPTIDASE_M14"/>
    <property type="match status" value="1"/>
</dbReference>
<dbReference type="GO" id="GO:0005615">
    <property type="term" value="C:extracellular space"/>
    <property type="evidence" value="ECO:0007669"/>
    <property type="project" value="TreeGrafter"/>
</dbReference>
<dbReference type="InterPro" id="IPR006342">
    <property type="entry name" value="FkbM_mtfrase"/>
</dbReference>
<comment type="function">
    <text evidence="2">Extracellular metalloprotease that contributes to pathogenicity.</text>
</comment>
<keyword evidence="9" id="KW-0862">Zinc</keyword>
<dbReference type="SMART" id="SM00631">
    <property type="entry name" value="Zn_pept"/>
    <property type="match status" value="1"/>
</dbReference>
<evidence type="ECO:0000256" key="6">
    <source>
        <dbReference type="ARBA" id="ARBA00022723"/>
    </source>
</evidence>
<dbReference type="InterPro" id="IPR057247">
    <property type="entry name" value="CARBOXYPEPT_ZN_2"/>
</dbReference>
<dbReference type="InterPro" id="IPR057246">
    <property type="entry name" value="CARBOXYPEPT_ZN_1"/>
</dbReference>
<dbReference type="SUPFAM" id="SSF53187">
    <property type="entry name" value="Zn-dependent exopeptidases"/>
    <property type="match status" value="1"/>
</dbReference>
<keyword evidence="7" id="KW-0732">Signal</keyword>
<evidence type="ECO:0000256" key="8">
    <source>
        <dbReference type="ARBA" id="ARBA00022801"/>
    </source>
</evidence>
<sequence>MQLNVRILVLLTGLACICYGLYIITLDESMLSELKQQMNTPDQNTKMLQEVLSILKNESYVLPTKKKVRKMTAEEAINKGVELKALKAQGKQDRFMMKEIFNQKMHVDTGFFIEFGARNGIEHSNTYFFEKVLGWKGLLAEAFPEEQKDIANNRPNSIIIDGAISDTNGKKTFMAGGVIPVGMGGIVDEYDKTREDKINSKGKVNEFQVNSYRLDSLVELFGIKHVNLMSVDTEGSELLALKSFPWDKITVDSVNVEVLLGNDERKKKQQEIEDYMDSKGYKVFNEFAFAHDTADIFFALKEPVEYTGLNYDPVVMEAAKKTCQFLAVFSKTVKKYQGDKVYRYDIQTPQQQQLLAKLVDQYHLDLWTENIIGQVDVHVPKSIDSTIKSKLTGIKHKVYIDDLQKSIDQERQYSISNMEKFKNDYSLSEERVFSDYQDTLVYQSFLESLPGAEKIYLGKTYLGAEVNGVKFGSGDKHIVFHGGIHAREWIGPATVVYIANALSKGTDSDSLYLRKEFTFHVIPVLNVDGYDYTRNPRGDRMNRKNREPYGGCIGTDPNRNFPFAWSKPGASGDPCSDAFYGPSPGSSKEVQAITSYIKSLSNVVSYIDFHAYSQLFMFPFGHDCNYKNKDKQDLMNASNAAVKAIKSVNGLRFRNGELGVKYSFAVELRPTGFLGGGFLLPAKYIVPAGKETLAGVVAAWKYVALH</sequence>
<dbReference type="Gene3D" id="3.30.70.340">
    <property type="entry name" value="Metallocarboxypeptidase-like"/>
    <property type="match status" value="1"/>
</dbReference>
<keyword evidence="15" id="KW-0812">Transmembrane</keyword>
<dbReference type="PRINTS" id="PR00765">
    <property type="entry name" value="CRBOXYPTASEA"/>
</dbReference>
<proteinExistence type="inferred from homology"/>
<keyword evidence="6" id="KW-0479">Metal-binding</keyword>
<evidence type="ECO:0000256" key="11">
    <source>
        <dbReference type="ARBA" id="ARBA00023049"/>
    </source>
</evidence>
<evidence type="ECO:0000259" key="16">
    <source>
        <dbReference type="PROSITE" id="PS52035"/>
    </source>
</evidence>
<evidence type="ECO:0000256" key="12">
    <source>
        <dbReference type="ARBA" id="ARBA00023145"/>
    </source>
</evidence>
<organism evidence="17 18">
    <name type="scientific">Boothiomyces macroporosus</name>
    <dbReference type="NCBI Taxonomy" id="261099"/>
    <lineage>
        <taxon>Eukaryota</taxon>
        <taxon>Fungi</taxon>
        <taxon>Fungi incertae sedis</taxon>
        <taxon>Chytridiomycota</taxon>
        <taxon>Chytridiomycota incertae sedis</taxon>
        <taxon>Chytridiomycetes</taxon>
        <taxon>Rhizophydiales</taxon>
        <taxon>Terramycetaceae</taxon>
        <taxon>Boothiomyces</taxon>
    </lineage>
</organism>
<evidence type="ECO:0000256" key="2">
    <source>
        <dbReference type="ARBA" id="ARBA00003091"/>
    </source>
</evidence>
<dbReference type="SUPFAM" id="SSF54897">
    <property type="entry name" value="Protease propeptides/inhibitors"/>
    <property type="match status" value="1"/>
</dbReference>
<dbReference type="InterPro" id="IPR029063">
    <property type="entry name" value="SAM-dependent_MTases_sf"/>
</dbReference>
<evidence type="ECO:0000313" key="17">
    <source>
        <dbReference type="EMBL" id="KAJ3253220.1"/>
    </source>
</evidence>
<dbReference type="PROSITE" id="PS00133">
    <property type="entry name" value="CARBOXYPEPT_ZN_2"/>
    <property type="match status" value="1"/>
</dbReference>
<dbReference type="GO" id="GO:0008270">
    <property type="term" value="F:zinc ion binding"/>
    <property type="evidence" value="ECO:0007669"/>
    <property type="project" value="InterPro"/>
</dbReference>
<dbReference type="PROSITE" id="PS00132">
    <property type="entry name" value="CARBOXYPEPT_ZN_1"/>
    <property type="match status" value="1"/>
</dbReference>
<dbReference type="Proteomes" id="UP001210925">
    <property type="component" value="Unassembled WGS sequence"/>
</dbReference>
<dbReference type="AlphaFoldDB" id="A0AAD5UFB3"/>
<dbReference type="GO" id="GO:0006508">
    <property type="term" value="P:proteolysis"/>
    <property type="evidence" value="ECO:0007669"/>
    <property type="project" value="UniProtKB-KW"/>
</dbReference>
<evidence type="ECO:0000256" key="15">
    <source>
        <dbReference type="SAM" id="Phobius"/>
    </source>
</evidence>
<dbReference type="InterPro" id="IPR000834">
    <property type="entry name" value="Peptidase_M14"/>
</dbReference>
<dbReference type="Pfam" id="PF05050">
    <property type="entry name" value="Methyltransf_21"/>
    <property type="match status" value="1"/>
</dbReference>
<keyword evidence="11" id="KW-0482">Metalloprotease</keyword>
<gene>
    <name evidence="17" type="ORF">HK103_000808</name>
</gene>
<keyword evidence="12" id="KW-0865">Zymogen</keyword>
<comment type="caution">
    <text evidence="17">The sequence shown here is derived from an EMBL/GenBank/DDBJ whole genome shotgun (WGS) entry which is preliminary data.</text>
</comment>
<keyword evidence="4" id="KW-0121">Carboxypeptidase</keyword>
<dbReference type="SUPFAM" id="SSF53335">
    <property type="entry name" value="S-adenosyl-L-methionine-dependent methyltransferases"/>
    <property type="match status" value="1"/>
</dbReference>
<keyword evidence="5" id="KW-0645">Protease</keyword>
<dbReference type="GO" id="GO:0004181">
    <property type="term" value="F:metallocarboxypeptidase activity"/>
    <property type="evidence" value="ECO:0007669"/>
    <property type="project" value="InterPro"/>
</dbReference>
<feature type="transmembrane region" description="Helical" evidence="15">
    <location>
        <begin position="7"/>
        <end position="26"/>
    </location>
</feature>
<reference evidence="17" key="1">
    <citation type="submission" date="2020-05" db="EMBL/GenBank/DDBJ databases">
        <title>Phylogenomic resolution of chytrid fungi.</title>
        <authorList>
            <person name="Stajich J.E."/>
            <person name="Amses K."/>
            <person name="Simmons R."/>
            <person name="Seto K."/>
            <person name="Myers J."/>
            <person name="Bonds A."/>
            <person name="Quandt C.A."/>
            <person name="Barry K."/>
            <person name="Liu P."/>
            <person name="Grigoriev I."/>
            <person name="Longcore J.E."/>
            <person name="James T.Y."/>
        </authorList>
    </citation>
    <scope>NUCLEOTIDE SEQUENCE</scope>
    <source>
        <strain evidence="17">PLAUS21</strain>
    </source>
</reference>
<evidence type="ECO:0000256" key="1">
    <source>
        <dbReference type="ARBA" id="ARBA00001947"/>
    </source>
</evidence>
<name>A0AAD5UFB3_9FUNG</name>
<dbReference type="InterPro" id="IPR036990">
    <property type="entry name" value="M14A-like_propep"/>
</dbReference>
<dbReference type="Pfam" id="PF00246">
    <property type="entry name" value="Peptidase_M14"/>
    <property type="match status" value="1"/>
</dbReference>
<dbReference type="InterPro" id="IPR003146">
    <property type="entry name" value="M14A_act_pep"/>
</dbReference>
<keyword evidence="18" id="KW-1185">Reference proteome</keyword>
<evidence type="ECO:0000256" key="10">
    <source>
        <dbReference type="ARBA" id="ARBA00023026"/>
    </source>
</evidence>
<keyword evidence="15" id="KW-1133">Transmembrane helix</keyword>
<dbReference type="CDD" id="cd03860">
    <property type="entry name" value="M14_CP_A-B_like"/>
    <property type="match status" value="1"/>
</dbReference>
<evidence type="ECO:0000256" key="4">
    <source>
        <dbReference type="ARBA" id="ARBA00022645"/>
    </source>
</evidence>
<dbReference type="PANTHER" id="PTHR11705:SF143">
    <property type="entry name" value="SLL0236 PROTEIN"/>
    <property type="match status" value="1"/>
</dbReference>
<evidence type="ECO:0000256" key="3">
    <source>
        <dbReference type="ARBA" id="ARBA00005988"/>
    </source>
</evidence>
<evidence type="ECO:0000313" key="18">
    <source>
        <dbReference type="Proteomes" id="UP001210925"/>
    </source>
</evidence>
<evidence type="ECO:0000256" key="13">
    <source>
        <dbReference type="ARBA" id="ARBA00023157"/>
    </source>
</evidence>
<dbReference type="Gene3D" id="3.40.630.10">
    <property type="entry name" value="Zn peptidases"/>
    <property type="match status" value="1"/>
</dbReference>
<feature type="domain" description="Peptidase M14" evidence="16">
    <location>
        <begin position="432"/>
        <end position="703"/>
    </location>
</feature>
<dbReference type="PANTHER" id="PTHR11705">
    <property type="entry name" value="PROTEASE FAMILY M14 CARBOXYPEPTIDASE A,B"/>
    <property type="match status" value="1"/>
</dbReference>
<evidence type="ECO:0000256" key="5">
    <source>
        <dbReference type="ARBA" id="ARBA00022670"/>
    </source>
</evidence>
<evidence type="ECO:0000256" key="9">
    <source>
        <dbReference type="ARBA" id="ARBA00022833"/>
    </source>
</evidence>
<dbReference type="FunFam" id="3.40.630.10:FF:000084">
    <property type="entry name" value="Carboxypeptidase B2"/>
    <property type="match status" value="1"/>
</dbReference>
<keyword evidence="13" id="KW-1015">Disulfide bond</keyword>
<dbReference type="Gene3D" id="3.40.50.150">
    <property type="entry name" value="Vaccinia Virus protein VP39"/>
    <property type="match status" value="1"/>
</dbReference>
<evidence type="ECO:0000256" key="14">
    <source>
        <dbReference type="PROSITE-ProRule" id="PRU01379"/>
    </source>
</evidence>
<keyword evidence="10" id="KW-0843">Virulence</keyword>
<protein>
    <recommendedName>
        <fullName evidence="16">Peptidase M14 domain-containing protein</fullName>
    </recommendedName>
</protein>
<comment type="similarity">
    <text evidence="3 14">Belongs to the peptidase M14 family.</text>
</comment>
<keyword evidence="15" id="KW-0472">Membrane</keyword>
<dbReference type="Pfam" id="PF02244">
    <property type="entry name" value="Propep_M14"/>
    <property type="match status" value="1"/>
</dbReference>